<protein>
    <submittedName>
        <fullName evidence="1">Glycosyl transferase</fullName>
    </submittedName>
</protein>
<sequence>MSENAYVTLVTNHDYADAAIALVRSLALTATDADIVVMHTGAVADSDLEPLRALGALCVEAALLDTSPAFNARHGRARLHANAPFTKGGKPAFHTPLDNFAKLRLWQLDTYRNCVFIDADAIVLRNIDRLFGYPEFSAAPNVYETLADFHRLNSGVFTAKPSQTTFASMMERLDQPDIFWRRTDQTFLQSFFPDWHGLPVFDNMLQYVWFNMPELWDWKSVRVVHYQYEKPWQADHPKRDRLRPLIDLWNAYRTGEDIPDIDALAHPEPGS</sequence>
<proteinExistence type="predicted"/>
<name>A0A4R0PJW2_9HYPH</name>
<dbReference type="PANTHER" id="PTHR11183">
    <property type="entry name" value="GLYCOGENIN SUBFAMILY MEMBER"/>
    <property type="match status" value="1"/>
</dbReference>
<dbReference type="Proteomes" id="UP000291301">
    <property type="component" value="Unassembled WGS sequence"/>
</dbReference>
<dbReference type="GO" id="GO:0016757">
    <property type="term" value="F:glycosyltransferase activity"/>
    <property type="evidence" value="ECO:0007669"/>
    <property type="project" value="InterPro"/>
</dbReference>
<dbReference type="InterPro" id="IPR029044">
    <property type="entry name" value="Nucleotide-diphossugar_trans"/>
</dbReference>
<dbReference type="Gene3D" id="3.90.550.10">
    <property type="entry name" value="Spore Coat Polysaccharide Biosynthesis Protein SpsA, Chain A"/>
    <property type="match status" value="1"/>
</dbReference>
<reference evidence="1 2" key="1">
    <citation type="journal article" date="2015" name="Antonie Van Leeuwenhoek">
        <title>Oricola cellulosilytica gen. nov., sp. nov., a cellulose-degrading bacterium of the family Phyllobacteriaceae isolated from surface seashore water, and emended descriptions of Mesorhizobium loti and Phyllobacterium myrsinacearum.</title>
        <authorList>
            <person name="Hameed A."/>
            <person name="Shahina M."/>
            <person name="Lai W.A."/>
            <person name="Lin S.Y."/>
            <person name="Young L.S."/>
            <person name="Liu Y.C."/>
            <person name="Hsu Y.H."/>
            <person name="Young C.C."/>
        </authorList>
    </citation>
    <scope>NUCLEOTIDE SEQUENCE [LARGE SCALE GENOMIC DNA]</scope>
    <source>
        <strain evidence="1 2">KCTC 52183</strain>
    </source>
</reference>
<dbReference type="AlphaFoldDB" id="A0A4R0PJW2"/>
<gene>
    <name evidence="1" type="ORF">E0D97_00460</name>
</gene>
<dbReference type="InterPro" id="IPR050587">
    <property type="entry name" value="GNT1/Glycosyltrans_8"/>
</dbReference>
<organism evidence="1 2">
    <name type="scientific">Oricola cellulosilytica</name>
    <dbReference type="NCBI Taxonomy" id="1429082"/>
    <lineage>
        <taxon>Bacteria</taxon>
        <taxon>Pseudomonadati</taxon>
        <taxon>Pseudomonadota</taxon>
        <taxon>Alphaproteobacteria</taxon>
        <taxon>Hyphomicrobiales</taxon>
        <taxon>Ahrensiaceae</taxon>
        <taxon>Oricola</taxon>
    </lineage>
</organism>
<evidence type="ECO:0000313" key="2">
    <source>
        <dbReference type="Proteomes" id="UP000291301"/>
    </source>
</evidence>
<dbReference type="InterPro" id="IPR002495">
    <property type="entry name" value="Glyco_trans_8"/>
</dbReference>
<keyword evidence="1" id="KW-0808">Transferase</keyword>
<comment type="caution">
    <text evidence="1">The sequence shown here is derived from an EMBL/GenBank/DDBJ whole genome shotgun (WGS) entry which is preliminary data.</text>
</comment>
<evidence type="ECO:0000313" key="1">
    <source>
        <dbReference type="EMBL" id="TCD15949.1"/>
    </source>
</evidence>
<dbReference type="RefSeq" id="WP_131564365.1">
    <property type="nucleotide sequence ID" value="NZ_JAINFK010000001.1"/>
</dbReference>
<dbReference type="EMBL" id="SJST01000001">
    <property type="protein sequence ID" value="TCD15949.1"/>
    <property type="molecule type" value="Genomic_DNA"/>
</dbReference>
<keyword evidence="2" id="KW-1185">Reference proteome</keyword>
<dbReference type="SUPFAM" id="SSF53448">
    <property type="entry name" value="Nucleotide-diphospho-sugar transferases"/>
    <property type="match status" value="1"/>
</dbReference>
<dbReference type="Pfam" id="PF01501">
    <property type="entry name" value="Glyco_transf_8"/>
    <property type="match status" value="1"/>
</dbReference>
<dbReference type="OrthoDB" id="8278609at2"/>
<accession>A0A4R0PJW2</accession>